<dbReference type="InterPro" id="IPR006439">
    <property type="entry name" value="HAD-SF_hydro_IA"/>
</dbReference>
<evidence type="ECO:0000256" key="1">
    <source>
        <dbReference type="ARBA" id="ARBA00008106"/>
    </source>
</evidence>
<dbReference type="InterPro" id="IPR036412">
    <property type="entry name" value="HAD-like_sf"/>
</dbReference>
<dbReference type="Pfam" id="PF00702">
    <property type="entry name" value="Hydrolase"/>
    <property type="match status" value="1"/>
</dbReference>
<dbReference type="PANTHER" id="PTHR43316">
    <property type="entry name" value="HYDROLASE, HALOACID DELAHOGENASE-RELATED"/>
    <property type="match status" value="1"/>
</dbReference>
<gene>
    <name evidence="4" type="ORF">CJO09_00380</name>
</gene>
<proteinExistence type="inferred from homology"/>
<dbReference type="InterPro" id="IPR023198">
    <property type="entry name" value="PGP-like_dom2"/>
</dbReference>
<dbReference type="InterPro" id="IPR006328">
    <property type="entry name" value="2-HAD"/>
</dbReference>
<comment type="function">
    <text evidence="3">Catalyzes the hydrolytic dehalogenation of small (S)-2-haloalkanoic acids to yield the corresponding (R)-2-hydroxyalkanoic acids.</text>
</comment>
<dbReference type="PRINTS" id="PR00413">
    <property type="entry name" value="HADHALOGNASE"/>
</dbReference>
<protein>
    <recommendedName>
        <fullName evidence="3">(S)-2-haloacid dehalogenase</fullName>
        <ecNumber evidence="3">3.8.1.2</ecNumber>
    </recommendedName>
    <alternativeName>
        <fullName evidence="3">2-haloalkanoic acid dehalogenase</fullName>
    </alternativeName>
    <alternativeName>
        <fullName evidence="3">Halocarboxylic acid halidohydrolase</fullName>
    </alternativeName>
    <alternativeName>
        <fullName evidence="3">L-2-haloacid dehalogenase</fullName>
    </alternativeName>
</protein>
<dbReference type="InterPro" id="IPR023214">
    <property type="entry name" value="HAD_sf"/>
</dbReference>
<reference evidence="4 5" key="1">
    <citation type="submission" date="2017-08" db="EMBL/GenBank/DDBJ databases">
        <title>Pusillimonas indicus sp. nov., a member of the family Alcaligenaceae isolated from surface seawater.</title>
        <authorList>
            <person name="Li J."/>
        </authorList>
    </citation>
    <scope>NUCLEOTIDE SEQUENCE [LARGE SCALE GENOMIC DNA]</scope>
    <source>
        <strain evidence="4 5">17-4A</strain>
    </source>
</reference>
<evidence type="ECO:0000313" key="4">
    <source>
        <dbReference type="EMBL" id="RII83743.1"/>
    </source>
</evidence>
<evidence type="ECO:0000256" key="3">
    <source>
        <dbReference type="RuleBase" id="RU368077"/>
    </source>
</evidence>
<dbReference type="PANTHER" id="PTHR43316:SF3">
    <property type="entry name" value="HALOACID DEHALOGENASE, TYPE II (AFU_ORTHOLOGUE AFUA_2G07750)-RELATED"/>
    <property type="match status" value="1"/>
</dbReference>
<dbReference type="SFLD" id="SFLDS00003">
    <property type="entry name" value="Haloacid_Dehalogenase"/>
    <property type="match status" value="1"/>
</dbReference>
<dbReference type="SFLD" id="SFLDF00045">
    <property type="entry name" value="2-haloacid_dehalogenase"/>
    <property type="match status" value="1"/>
</dbReference>
<dbReference type="Gene3D" id="1.10.150.240">
    <property type="entry name" value="Putative phosphatase, domain 2"/>
    <property type="match status" value="1"/>
</dbReference>
<dbReference type="RefSeq" id="WP_119440611.1">
    <property type="nucleotide sequence ID" value="NZ_CP170494.1"/>
</dbReference>
<name>A0ABX9MXS8_9BURK</name>
<dbReference type="SFLD" id="SFLDG01135">
    <property type="entry name" value="C1.5.6:_HAD__Beta-PGM__Phospha"/>
    <property type="match status" value="1"/>
</dbReference>
<dbReference type="SFLD" id="SFLDG01129">
    <property type="entry name" value="C1.5:_HAD__Beta-PGM__Phosphata"/>
    <property type="match status" value="1"/>
</dbReference>
<dbReference type="CDD" id="cd02588">
    <property type="entry name" value="HAD_L2-DEX"/>
    <property type="match status" value="1"/>
</dbReference>
<dbReference type="EC" id="3.8.1.2" evidence="3"/>
<dbReference type="Proteomes" id="UP000266483">
    <property type="component" value="Unassembled WGS sequence"/>
</dbReference>
<evidence type="ECO:0000313" key="5">
    <source>
        <dbReference type="Proteomes" id="UP000266483"/>
    </source>
</evidence>
<dbReference type="NCBIfam" id="TIGR01493">
    <property type="entry name" value="HAD-SF-IA-v2"/>
    <property type="match status" value="1"/>
</dbReference>
<comment type="similarity">
    <text evidence="1 3">Belongs to the HAD-like hydrolase superfamily. S-2-haloalkanoic acid dehalogenase family.</text>
</comment>
<evidence type="ECO:0000256" key="2">
    <source>
        <dbReference type="ARBA" id="ARBA00022801"/>
    </source>
</evidence>
<dbReference type="SUPFAM" id="SSF56784">
    <property type="entry name" value="HAD-like"/>
    <property type="match status" value="1"/>
</dbReference>
<dbReference type="EMBL" id="NQOU01000001">
    <property type="protein sequence ID" value="RII83743.1"/>
    <property type="molecule type" value="Genomic_DNA"/>
</dbReference>
<dbReference type="Gene3D" id="3.40.50.1000">
    <property type="entry name" value="HAD superfamily/HAD-like"/>
    <property type="match status" value="1"/>
</dbReference>
<keyword evidence="5" id="KW-1185">Reference proteome</keyword>
<comment type="catalytic activity">
    <reaction evidence="3">
        <text>an (S)-2-haloacid + H2O = a (2R)-2-hydroxycarboxylate + a halide anion + H(+)</text>
        <dbReference type="Rhea" id="RHEA:11192"/>
        <dbReference type="ChEBI" id="CHEBI:15377"/>
        <dbReference type="ChEBI" id="CHEBI:15378"/>
        <dbReference type="ChEBI" id="CHEBI:16042"/>
        <dbReference type="ChEBI" id="CHEBI:58314"/>
        <dbReference type="ChEBI" id="CHEBI:137405"/>
        <dbReference type="EC" id="3.8.1.2"/>
    </reaction>
</comment>
<accession>A0ABX9MXS8</accession>
<dbReference type="InterPro" id="IPR051540">
    <property type="entry name" value="S-2-haloacid_dehalogenase"/>
</dbReference>
<comment type="caution">
    <text evidence="4">The sequence shown here is derived from an EMBL/GenBank/DDBJ whole genome shotgun (WGS) entry which is preliminary data.</text>
</comment>
<dbReference type="NCBIfam" id="TIGR01428">
    <property type="entry name" value="HAD_type_II"/>
    <property type="match status" value="1"/>
</dbReference>
<sequence>MAIRGLTFDAYGTLFDVHSIVRLAEQLFPDSGSQISILWRQKQIEYSQLSSLSDPSPGGSLHYLPFRELTEAALRYSLKRLNLPFTDGHLQLLMDSYDQLEAYPDCHRVLEYTKLLGLPTAILSNGSPEMLKGAVNNSRLESLFDHVISVDEVKQFKTHPACYDLAPSALKLKPQEILFVSSNAWDILGANWYGFTTCWVNRQGLPFETIGRQPHYMCANLSELFEIIQENS</sequence>
<organism evidence="4 5">
    <name type="scientific">Neopusillimonas maritima</name>
    <dbReference type="NCBI Taxonomy" id="2026239"/>
    <lineage>
        <taxon>Bacteria</taxon>
        <taxon>Pseudomonadati</taxon>
        <taxon>Pseudomonadota</taxon>
        <taxon>Betaproteobacteria</taxon>
        <taxon>Burkholderiales</taxon>
        <taxon>Alcaligenaceae</taxon>
        <taxon>Neopusillimonas</taxon>
    </lineage>
</organism>
<keyword evidence="2 3" id="KW-0378">Hydrolase</keyword>